<dbReference type="EMBL" id="LR796234">
    <property type="protein sequence ID" value="CAB4129475.1"/>
    <property type="molecule type" value="Genomic_DNA"/>
</dbReference>
<dbReference type="Pfam" id="PF13640">
    <property type="entry name" value="2OG-FeII_Oxy_3"/>
    <property type="match status" value="1"/>
</dbReference>
<evidence type="ECO:0000313" key="2">
    <source>
        <dbReference type="EMBL" id="CAB4129475.1"/>
    </source>
</evidence>
<dbReference type="Gene3D" id="2.60.120.620">
    <property type="entry name" value="q2cbj1_9rhob like domain"/>
    <property type="match status" value="1"/>
</dbReference>
<dbReference type="InterPro" id="IPR044862">
    <property type="entry name" value="Pro_4_hyd_alph_FE2OG_OXY"/>
</dbReference>
<protein>
    <recommendedName>
        <fullName evidence="1">Prolyl 4-hydroxylase alpha subunit Fe(2+) 2OG dioxygenase domain-containing protein</fullName>
    </recommendedName>
</protein>
<accession>A0A6J5L635</accession>
<reference evidence="2" key="1">
    <citation type="submission" date="2020-04" db="EMBL/GenBank/DDBJ databases">
        <authorList>
            <person name="Chiriac C."/>
            <person name="Salcher M."/>
            <person name="Ghai R."/>
            <person name="Kavagutti S V."/>
        </authorList>
    </citation>
    <scope>NUCLEOTIDE SEQUENCE</scope>
</reference>
<feature type="domain" description="Prolyl 4-hydroxylase alpha subunit Fe(2+) 2OG dioxygenase" evidence="1">
    <location>
        <begin position="103"/>
        <end position="175"/>
    </location>
</feature>
<evidence type="ECO:0000259" key="1">
    <source>
        <dbReference type="Pfam" id="PF13640"/>
    </source>
</evidence>
<gene>
    <name evidence="2" type="ORF">UFOVP118_69</name>
</gene>
<sequence length="180" mass="21000">MIIEKLLPQELEDEVHKVITSMFFNWNWNAENIIPTTPDEDIFQMTHVFFLKRAVWSPHYALVNSIIGYFVEKTGIKMKRVVRIKANLIPNIAHKPESLNNLIHTDVDLDKEGNFISLVYYVMDSDGDTLILEDDKETVRLTSSPIKGNCVWFDSKTYHRSCVPTHHKRRVVINFIVEVE</sequence>
<organism evidence="2">
    <name type="scientific">uncultured Caudovirales phage</name>
    <dbReference type="NCBI Taxonomy" id="2100421"/>
    <lineage>
        <taxon>Viruses</taxon>
        <taxon>Duplodnaviria</taxon>
        <taxon>Heunggongvirae</taxon>
        <taxon>Uroviricota</taxon>
        <taxon>Caudoviricetes</taxon>
        <taxon>Peduoviridae</taxon>
        <taxon>Maltschvirus</taxon>
        <taxon>Maltschvirus maltsch</taxon>
    </lineage>
</organism>
<proteinExistence type="predicted"/>
<name>A0A6J5L635_9CAUD</name>